<evidence type="ECO:0000313" key="3">
    <source>
        <dbReference type="EMBL" id="GFC80925.1"/>
    </source>
</evidence>
<dbReference type="SUPFAM" id="SSF57756">
    <property type="entry name" value="Retrovirus zinc finger-like domains"/>
    <property type="match status" value="1"/>
</dbReference>
<feature type="non-terminal residue" evidence="3">
    <location>
        <position position="86"/>
    </location>
</feature>
<keyword evidence="1" id="KW-0862">Zinc</keyword>
<evidence type="ECO:0000256" key="1">
    <source>
        <dbReference type="PROSITE-ProRule" id="PRU00047"/>
    </source>
</evidence>
<proteinExistence type="predicted"/>
<dbReference type="GO" id="GO:0008270">
    <property type="term" value="F:zinc ion binding"/>
    <property type="evidence" value="ECO:0007669"/>
    <property type="project" value="UniProtKB-KW"/>
</dbReference>
<dbReference type="GO" id="GO:0003676">
    <property type="term" value="F:nucleic acid binding"/>
    <property type="evidence" value="ECO:0007669"/>
    <property type="project" value="InterPro"/>
</dbReference>
<keyword evidence="1" id="KW-0863">Zinc-finger</keyword>
<dbReference type="Gene3D" id="4.10.60.10">
    <property type="entry name" value="Zinc finger, CCHC-type"/>
    <property type="match status" value="1"/>
</dbReference>
<organism evidence="3">
    <name type="scientific">Tanacetum cinerariifolium</name>
    <name type="common">Dalmatian daisy</name>
    <name type="synonym">Chrysanthemum cinerariifolium</name>
    <dbReference type="NCBI Taxonomy" id="118510"/>
    <lineage>
        <taxon>Eukaryota</taxon>
        <taxon>Viridiplantae</taxon>
        <taxon>Streptophyta</taxon>
        <taxon>Embryophyta</taxon>
        <taxon>Tracheophyta</taxon>
        <taxon>Spermatophyta</taxon>
        <taxon>Magnoliopsida</taxon>
        <taxon>eudicotyledons</taxon>
        <taxon>Gunneridae</taxon>
        <taxon>Pentapetalae</taxon>
        <taxon>asterids</taxon>
        <taxon>campanulids</taxon>
        <taxon>Asterales</taxon>
        <taxon>Asteraceae</taxon>
        <taxon>Asteroideae</taxon>
        <taxon>Anthemideae</taxon>
        <taxon>Anthemidinae</taxon>
        <taxon>Tanacetum</taxon>
    </lineage>
</organism>
<dbReference type="AlphaFoldDB" id="A0A699R5N9"/>
<name>A0A699R5N9_TANCI</name>
<dbReference type="InterPro" id="IPR036875">
    <property type="entry name" value="Znf_CCHC_sf"/>
</dbReference>
<keyword evidence="1" id="KW-0479">Metal-binding</keyword>
<gene>
    <name evidence="3" type="ORF">Tci_852895</name>
</gene>
<comment type="caution">
    <text evidence="3">The sequence shown here is derived from an EMBL/GenBank/DDBJ whole genome shotgun (WGS) entry which is preliminary data.</text>
</comment>
<protein>
    <submittedName>
        <fullName evidence="3">Ribonuclease H-like domain-containing protein</fullName>
    </submittedName>
</protein>
<reference evidence="3" key="1">
    <citation type="journal article" date="2019" name="Sci. Rep.">
        <title>Draft genome of Tanacetum cinerariifolium, the natural source of mosquito coil.</title>
        <authorList>
            <person name="Yamashiro T."/>
            <person name="Shiraishi A."/>
            <person name="Satake H."/>
            <person name="Nakayama K."/>
        </authorList>
    </citation>
    <scope>NUCLEOTIDE SEQUENCE</scope>
</reference>
<dbReference type="EMBL" id="BKCJ011077367">
    <property type="protein sequence ID" value="GFC80925.1"/>
    <property type="molecule type" value="Genomic_DNA"/>
</dbReference>
<evidence type="ECO:0000259" key="2">
    <source>
        <dbReference type="PROSITE" id="PS50158"/>
    </source>
</evidence>
<sequence>HRFEKKHRRKIKFNGRENARFDKKLVKCFNCKQMSHFSRECQAQGEVVFADDAIPAGVFVSAGTFAAAVVNPQSETEFAFMGLSTE</sequence>
<accession>A0A699R5N9</accession>
<feature type="non-terminal residue" evidence="3">
    <location>
        <position position="1"/>
    </location>
</feature>
<dbReference type="InterPro" id="IPR001878">
    <property type="entry name" value="Znf_CCHC"/>
</dbReference>
<dbReference type="SMART" id="SM00343">
    <property type="entry name" value="ZnF_C2HC"/>
    <property type="match status" value="1"/>
</dbReference>
<dbReference type="Pfam" id="PF00098">
    <property type="entry name" value="zf-CCHC"/>
    <property type="match status" value="1"/>
</dbReference>
<dbReference type="PROSITE" id="PS50158">
    <property type="entry name" value="ZF_CCHC"/>
    <property type="match status" value="1"/>
</dbReference>
<feature type="domain" description="CCHC-type" evidence="2">
    <location>
        <begin position="27"/>
        <end position="41"/>
    </location>
</feature>